<proteinExistence type="predicted"/>
<organism evidence="1 2">
    <name type="scientific">Variovorax paradoxus</name>
    <dbReference type="NCBI Taxonomy" id="34073"/>
    <lineage>
        <taxon>Bacteria</taxon>
        <taxon>Pseudomonadati</taxon>
        <taxon>Pseudomonadota</taxon>
        <taxon>Betaproteobacteria</taxon>
        <taxon>Burkholderiales</taxon>
        <taxon>Comamonadaceae</taxon>
        <taxon>Variovorax</taxon>
    </lineage>
</organism>
<dbReference type="EMBL" id="QFPP01000230">
    <property type="protein sequence ID" value="PZQ72034.1"/>
    <property type="molecule type" value="Genomic_DNA"/>
</dbReference>
<comment type="caution">
    <text evidence="1">The sequence shown here is derived from an EMBL/GenBank/DDBJ whole genome shotgun (WGS) entry which is preliminary data.</text>
</comment>
<dbReference type="AlphaFoldDB" id="A0A2W5Q4A7"/>
<protein>
    <recommendedName>
        <fullName evidence="3">DUF4902 domain-containing protein</fullName>
    </recommendedName>
</protein>
<evidence type="ECO:0000313" key="1">
    <source>
        <dbReference type="EMBL" id="PZQ72034.1"/>
    </source>
</evidence>
<accession>A0A2W5Q4A7</accession>
<dbReference type="Proteomes" id="UP000249135">
    <property type="component" value="Unassembled WGS sequence"/>
</dbReference>
<reference evidence="1 2" key="1">
    <citation type="submission" date="2017-08" db="EMBL/GenBank/DDBJ databases">
        <title>Infants hospitalized years apart are colonized by the same room-sourced microbial strains.</title>
        <authorList>
            <person name="Brooks B."/>
            <person name="Olm M.R."/>
            <person name="Firek B.A."/>
            <person name="Baker R."/>
            <person name="Thomas B.C."/>
            <person name="Morowitz M.J."/>
            <person name="Banfield J.F."/>
        </authorList>
    </citation>
    <scope>NUCLEOTIDE SEQUENCE [LARGE SCALE GENOMIC DNA]</scope>
    <source>
        <strain evidence="1">S2_005_003_R2_41</strain>
    </source>
</reference>
<gene>
    <name evidence="1" type="ORF">DI563_16930</name>
</gene>
<evidence type="ECO:0008006" key="3">
    <source>
        <dbReference type="Google" id="ProtNLM"/>
    </source>
</evidence>
<name>A0A2W5Q4A7_VARPD</name>
<dbReference type="InterPro" id="IPR032598">
    <property type="entry name" value="RsaM-like"/>
</dbReference>
<dbReference type="Gene3D" id="3.10.450.610">
    <property type="match status" value="1"/>
</dbReference>
<sequence>MPVFSSDGYLHLPRRRLERMPLQHLLSGMDDEPAPADPHCGAATTLSGYTEWVSPVEPALSIGWDWAWQATPAGGGIVRQGLPRTNLLLVSDTQEPLPLEESLEMLARFIDAIDWQRPAWQAACNASVAA</sequence>
<evidence type="ECO:0000313" key="2">
    <source>
        <dbReference type="Proteomes" id="UP000249135"/>
    </source>
</evidence>
<dbReference type="Pfam" id="PF16245">
    <property type="entry name" value="DUF4902"/>
    <property type="match status" value="1"/>
</dbReference>